<dbReference type="Pfam" id="PF09731">
    <property type="entry name" value="Mitofilin"/>
    <property type="match status" value="1"/>
</dbReference>
<comment type="subunit">
    <text evidence="11">Component of the mitochondrial contact site and cristae organizing system (MICOS) complex.</text>
</comment>
<gene>
    <name evidence="13" type="ORF">E3P90_01401</name>
</gene>
<keyword evidence="4 11" id="KW-0812">Transmembrane</keyword>
<dbReference type="AlphaFoldDB" id="A0A4T0HGN1"/>
<feature type="coiled-coil region" evidence="12">
    <location>
        <begin position="305"/>
        <end position="340"/>
    </location>
</feature>
<dbReference type="PANTHER" id="PTHR15415">
    <property type="entry name" value="MITOFILIN"/>
    <property type="match status" value="1"/>
</dbReference>
<comment type="caution">
    <text evidence="13">The sequence shown here is derived from an EMBL/GenBank/DDBJ whole genome shotgun (WGS) entry which is preliminary data.</text>
</comment>
<comment type="subcellular location">
    <subcellularLocation>
        <location evidence="1 11">Mitochondrion inner membrane</location>
        <topology evidence="1 11">Single-pass membrane protein</topology>
    </subcellularLocation>
</comment>
<comment type="function">
    <text evidence="10">Component of the MICOS complex, a large protein complex of the mitochondrial inner membrane that plays crucial roles in the maintenance of crista junctions, inner membrane architecture, and formation of contact sites to the outer membrane. Plays a role in keeping cristae membranes connected to the inner boundary membrane. Also promotes protein import via the mitochondrial intermembrane space assembly (MIA) pathway.</text>
</comment>
<evidence type="ECO:0000256" key="6">
    <source>
        <dbReference type="ARBA" id="ARBA00022989"/>
    </source>
</evidence>
<evidence type="ECO:0000256" key="11">
    <source>
        <dbReference type="RuleBase" id="RU363000"/>
    </source>
</evidence>
<dbReference type="GO" id="GO:0042407">
    <property type="term" value="P:cristae formation"/>
    <property type="evidence" value="ECO:0007669"/>
    <property type="project" value="TreeGrafter"/>
</dbReference>
<evidence type="ECO:0000256" key="7">
    <source>
        <dbReference type="ARBA" id="ARBA00023054"/>
    </source>
</evidence>
<keyword evidence="8 11" id="KW-0496">Mitochondrion</keyword>
<sequence length="652" mass="71693">MLRANRSISAQVARSTRSYASSSAKPARPIRRFIVTTALVTGAFYGGSSYYALQDPPYAEFFTATFPGAHHVLEAIEDANLKDRIDNIDYDAIRAQAAHATEVSKDAYARLHALVDKYANKADHAKDAAKETAQSTKEDADESLYVGSGLVNKAKDVMNETVDKAKDGVESAGEKASEVAHKAEEKLEDLGNKAEKAGEKVVDTVDDPNAGGLTVDGKKIYTGPPLPIGHSLPDGYVYPPKKATPVAPPKQEQSKPVESIPLLAPSVKDLSASEPIVSQLAETIDNLSKFIQDTPHAAGSVKDVINTAQGDLSALGQRLEAVKEEEKRKLESSLEAQAKEYSKMLIEHERHIQNRVDSHEQDWRDQFDVERKTIAESFKKKLSEELATQSEIINQRLREQVVAQGVEMQRRWLRDIKFKVEQERGGRLAKLESLADDVKNLERVTYDNADYVDDNVRVHTLWSTYRALERAVVGKLSLTEVSDEKKPFRKELDALAKVAKDSSQDGAGGAVVEAALEPLTQSKIPDQGVESVGDLSDWYRQSIEPKVRRVALAPEVGAGPLSIAVSSVMSSLLLFKKQGLVEGSDVASVLSRADYYLSQKNLDMAARELNQLTGWPKTLLTDWLNEARKTLHVQQTLDVIETEATLASLLVI</sequence>
<accession>A0A4T0HGN1</accession>
<dbReference type="PANTHER" id="PTHR15415:SF7">
    <property type="entry name" value="MICOS COMPLEX SUBUNIT MIC60"/>
    <property type="match status" value="1"/>
</dbReference>
<evidence type="ECO:0000313" key="13">
    <source>
        <dbReference type="EMBL" id="TIB14053.1"/>
    </source>
</evidence>
<dbReference type="Proteomes" id="UP000306954">
    <property type="component" value="Unassembled WGS sequence"/>
</dbReference>
<comment type="similarity">
    <text evidence="2 11">Belongs to the MICOS complex subunit Mic60 family.</text>
</comment>
<feature type="coiled-coil region" evidence="12">
    <location>
        <begin position="173"/>
        <end position="200"/>
    </location>
</feature>
<dbReference type="EMBL" id="SPOF01000012">
    <property type="protein sequence ID" value="TIB14053.1"/>
    <property type="molecule type" value="Genomic_DNA"/>
</dbReference>
<keyword evidence="5 11" id="KW-0999">Mitochondrion inner membrane</keyword>
<evidence type="ECO:0000256" key="12">
    <source>
        <dbReference type="SAM" id="Coils"/>
    </source>
</evidence>
<proteinExistence type="inferred from homology"/>
<reference evidence="13 14" key="1">
    <citation type="submission" date="2019-03" db="EMBL/GenBank/DDBJ databases">
        <title>Sequencing 23 genomes of Wallemia ichthyophaga.</title>
        <authorList>
            <person name="Gostincar C."/>
        </authorList>
    </citation>
    <scope>NUCLEOTIDE SEQUENCE [LARGE SCALE GENOMIC DNA]</scope>
    <source>
        <strain evidence="13 14">EXF-8621</strain>
    </source>
</reference>
<protein>
    <recommendedName>
        <fullName evidence="3 11">MICOS complex subunit MIC60</fullName>
    </recommendedName>
    <alternativeName>
        <fullName evidence="11">Mitofilin</fullName>
    </alternativeName>
</protein>
<keyword evidence="7 12" id="KW-0175">Coiled coil</keyword>
<evidence type="ECO:0000256" key="5">
    <source>
        <dbReference type="ARBA" id="ARBA00022792"/>
    </source>
</evidence>
<organism evidence="13 14">
    <name type="scientific">Wallemia ichthyophaga</name>
    <dbReference type="NCBI Taxonomy" id="245174"/>
    <lineage>
        <taxon>Eukaryota</taxon>
        <taxon>Fungi</taxon>
        <taxon>Dikarya</taxon>
        <taxon>Basidiomycota</taxon>
        <taxon>Wallemiomycotina</taxon>
        <taxon>Wallemiomycetes</taxon>
        <taxon>Wallemiales</taxon>
        <taxon>Wallemiaceae</taxon>
        <taxon>Wallemia</taxon>
    </lineage>
</organism>
<evidence type="ECO:0000256" key="1">
    <source>
        <dbReference type="ARBA" id="ARBA00004434"/>
    </source>
</evidence>
<name>A0A4T0HGN1_WALIC</name>
<keyword evidence="9" id="KW-0472">Membrane</keyword>
<dbReference type="InterPro" id="IPR019133">
    <property type="entry name" value="MIC60"/>
</dbReference>
<keyword evidence="6" id="KW-1133">Transmembrane helix</keyword>
<evidence type="ECO:0000256" key="8">
    <source>
        <dbReference type="ARBA" id="ARBA00023128"/>
    </source>
</evidence>
<evidence type="ECO:0000256" key="3">
    <source>
        <dbReference type="ARBA" id="ARBA00018116"/>
    </source>
</evidence>
<dbReference type="GO" id="GO:0061617">
    <property type="term" value="C:MICOS complex"/>
    <property type="evidence" value="ECO:0007669"/>
    <property type="project" value="TreeGrafter"/>
</dbReference>
<evidence type="ECO:0000256" key="10">
    <source>
        <dbReference type="ARBA" id="ARBA00025571"/>
    </source>
</evidence>
<evidence type="ECO:0000256" key="4">
    <source>
        <dbReference type="ARBA" id="ARBA00022692"/>
    </source>
</evidence>
<evidence type="ECO:0000313" key="14">
    <source>
        <dbReference type="Proteomes" id="UP000306954"/>
    </source>
</evidence>
<evidence type="ECO:0000256" key="9">
    <source>
        <dbReference type="ARBA" id="ARBA00023136"/>
    </source>
</evidence>
<evidence type="ECO:0000256" key="2">
    <source>
        <dbReference type="ARBA" id="ARBA00010877"/>
    </source>
</evidence>